<protein>
    <recommendedName>
        <fullName evidence="3">Portal protein</fullName>
    </recommendedName>
</protein>
<reference evidence="2" key="1">
    <citation type="submission" date="2020-03" db="EMBL/GenBank/DDBJ databases">
        <title>The deep terrestrial virosphere.</title>
        <authorList>
            <person name="Holmfeldt K."/>
            <person name="Nilsson E."/>
            <person name="Simone D."/>
            <person name="Lopez-Fernandez M."/>
            <person name="Wu X."/>
            <person name="de Brujin I."/>
            <person name="Lundin D."/>
            <person name="Andersson A."/>
            <person name="Bertilsson S."/>
            <person name="Dopson M."/>
        </authorList>
    </citation>
    <scope>NUCLEOTIDE SEQUENCE</scope>
    <source>
        <strain evidence="2">TM448A01293</strain>
    </source>
</reference>
<feature type="region of interest" description="Disordered" evidence="1">
    <location>
        <begin position="634"/>
        <end position="653"/>
    </location>
</feature>
<name>A0A6H1ZP80_9ZZZZ</name>
<dbReference type="EMBL" id="MT144130">
    <property type="protein sequence ID" value="QJA49318.1"/>
    <property type="molecule type" value="Genomic_DNA"/>
</dbReference>
<evidence type="ECO:0000313" key="2">
    <source>
        <dbReference type="EMBL" id="QJA49318.1"/>
    </source>
</evidence>
<organism evidence="2">
    <name type="scientific">viral metagenome</name>
    <dbReference type="NCBI Taxonomy" id="1070528"/>
    <lineage>
        <taxon>unclassified sequences</taxon>
        <taxon>metagenomes</taxon>
        <taxon>organismal metagenomes</taxon>
    </lineage>
</organism>
<accession>A0A6H1ZP80</accession>
<sequence length="653" mass="74824">MMRVTPSKSADYMRAKSKPKGWQKQDEYWAFVKEKFDIGVELRRPFERNWLINLAFLMGKQYTFFNSSAHMVQQLKKVPGRRMTVDNKLIPRWRRQVADMIKSEPIMSVVPNTSDDEDVKAARIGDKVLKHWWQNNQMNYKWRALAGWKFAIGGGFLGDRWNPKAGPIRADEEGNIIYEGDVEVGVWSYFETLFPTTAMGVESHQMMPWHIRMKWRDLPWLASNYKRGEEVTPEAGSAQYMNMATLTGTTEQLGSTKVPGALVLELYVLPCSDFPKGLFVSGANGIILVKQDYPFTDFSLEHFKDLSIPGVFWGKATLQDAIPLQNRWNRITNDIDEYNRTMAKGKLLVPDGANMRVSFDDTHGQVVNYKPVMGIKPEEMTKKGLPTTYQYLAAEVHNSFQDLFSHHEVTRGTNKSDIRSGEMTTILIEQDAQARIPTALSDKESLERLAKRILQRVQLGYAKERMVRISGREGEFEVLPFKGSDLRSNNDVRVALQAGVDDSRAVREQKILSRFQAGLYGDPTDGEVRRHVMNMLDDAVVKDIYADTRLDESVARFENQMLAQGKEVIVNTYDNHGVHMQELNHFRKSMEYQKLKFAKPEQFLQLELIFNSHAQQHGRFLEEQRRQMIQLQMAMGGSGGKKSQRARTGGTAQ</sequence>
<evidence type="ECO:0000256" key="1">
    <source>
        <dbReference type="SAM" id="MobiDB-lite"/>
    </source>
</evidence>
<dbReference type="AlphaFoldDB" id="A0A6H1ZP80"/>
<evidence type="ECO:0008006" key="3">
    <source>
        <dbReference type="Google" id="ProtNLM"/>
    </source>
</evidence>
<proteinExistence type="predicted"/>
<gene>
    <name evidence="2" type="ORF">TM448A01293_0011</name>
</gene>